<feature type="repeat" description="LDL-receptor class B" evidence="14">
    <location>
        <begin position="1106"/>
        <end position="1148"/>
    </location>
</feature>
<dbReference type="CDD" id="cd00112">
    <property type="entry name" value="LDLa"/>
    <property type="match status" value="6"/>
</dbReference>
<evidence type="ECO:0000313" key="17">
    <source>
        <dbReference type="EMBL" id="CAE1252257.1"/>
    </source>
</evidence>
<feature type="disulfide bond" evidence="13">
    <location>
        <begin position="113"/>
        <end position="128"/>
    </location>
</feature>
<keyword evidence="7" id="KW-0677">Repeat</keyword>
<comment type="caution">
    <text evidence="13">Lacks conserved residue(s) required for the propagation of feature annotation.</text>
</comment>
<dbReference type="Gene3D" id="4.10.400.10">
    <property type="entry name" value="Low-density Lipoprotein Receptor"/>
    <property type="match status" value="8"/>
</dbReference>
<accession>A0A812BVV4</accession>
<feature type="disulfide bond" evidence="13">
    <location>
        <begin position="331"/>
        <end position="343"/>
    </location>
</feature>
<proteinExistence type="predicted"/>
<feature type="repeat" description="LDL-receptor class B" evidence="14">
    <location>
        <begin position="799"/>
        <end position="841"/>
    </location>
</feature>
<dbReference type="InterPro" id="IPR001881">
    <property type="entry name" value="EGF-like_Ca-bd_dom"/>
</dbReference>
<feature type="disulfide bond" evidence="13">
    <location>
        <begin position="140"/>
        <end position="158"/>
    </location>
</feature>
<feature type="repeat" description="LDL-receptor class B" evidence="14">
    <location>
        <begin position="885"/>
        <end position="928"/>
    </location>
</feature>
<evidence type="ECO:0000256" key="13">
    <source>
        <dbReference type="PROSITE-ProRule" id="PRU00124"/>
    </source>
</evidence>
<dbReference type="InterPro" id="IPR000033">
    <property type="entry name" value="LDLR_classB_rpt"/>
</dbReference>
<keyword evidence="11" id="KW-0675">Receptor</keyword>
<evidence type="ECO:0000256" key="9">
    <source>
        <dbReference type="ARBA" id="ARBA00023136"/>
    </source>
</evidence>
<evidence type="ECO:0000256" key="15">
    <source>
        <dbReference type="SAM" id="Phobius"/>
    </source>
</evidence>
<dbReference type="FunFam" id="4.10.400.10:FF:000034">
    <property type="entry name" value="Low-density lipoprotein receptor-related protein 2"/>
    <property type="match status" value="1"/>
</dbReference>
<feature type="disulfide bond" evidence="13">
    <location>
        <begin position="299"/>
        <end position="317"/>
    </location>
</feature>
<keyword evidence="4" id="KW-0254">Endocytosis</keyword>
<dbReference type="InterPro" id="IPR002172">
    <property type="entry name" value="LDrepeatLR_classA_rpt"/>
</dbReference>
<evidence type="ECO:0000256" key="7">
    <source>
        <dbReference type="ARBA" id="ARBA00022737"/>
    </source>
</evidence>
<evidence type="ECO:0000259" key="16">
    <source>
        <dbReference type="PROSITE" id="PS01186"/>
    </source>
</evidence>
<feature type="transmembrane region" description="Helical" evidence="15">
    <location>
        <begin position="1719"/>
        <end position="1740"/>
    </location>
</feature>
<feature type="repeat" description="LDL-receptor class B" evidence="14">
    <location>
        <begin position="623"/>
        <end position="665"/>
    </location>
</feature>
<dbReference type="InterPro" id="IPR036055">
    <property type="entry name" value="LDL_receptor-like_sf"/>
</dbReference>
<dbReference type="SUPFAM" id="SSF57424">
    <property type="entry name" value="LDL receptor-like module"/>
    <property type="match status" value="8"/>
</dbReference>
<keyword evidence="12" id="KW-0325">Glycoprotein</keyword>
<evidence type="ECO:0000313" key="18">
    <source>
        <dbReference type="Proteomes" id="UP000597762"/>
    </source>
</evidence>
<dbReference type="EMBL" id="CAHIKZ030001096">
    <property type="protein sequence ID" value="CAE1252257.1"/>
    <property type="molecule type" value="Genomic_DNA"/>
</dbReference>
<evidence type="ECO:0000256" key="8">
    <source>
        <dbReference type="ARBA" id="ARBA00022989"/>
    </source>
</evidence>
<evidence type="ECO:0000256" key="12">
    <source>
        <dbReference type="ARBA" id="ARBA00023180"/>
    </source>
</evidence>
<dbReference type="PROSITE" id="PS01186">
    <property type="entry name" value="EGF_2"/>
    <property type="match status" value="1"/>
</dbReference>
<reference evidence="17" key="1">
    <citation type="submission" date="2021-01" db="EMBL/GenBank/DDBJ databases">
        <authorList>
            <person name="Li R."/>
            <person name="Bekaert M."/>
        </authorList>
    </citation>
    <scope>NUCLEOTIDE SEQUENCE</scope>
    <source>
        <strain evidence="17">Farmed</strain>
    </source>
</reference>
<feature type="repeat" description="LDL-receptor class B" evidence="14">
    <location>
        <begin position="1454"/>
        <end position="1496"/>
    </location>
</feature>
<dbReference type="SMART" id="SM00135">
    <property type="entry name" value="LY"/>
    <property type="match status" value="20"/>
</dbReference>
<dbReference type="FunFam" id="2.10.25.10:FF:000240">
    <property type="entry name" value="Vitamin K-dependent protein S"/>
    <property type="match status" value="1"/>
</dbReference>
<keyword evidence="3" id="KW-0245">EGF-like domain</keyword>
<organism evidence="17 18">
    <name type="scientific">Acanthosepion pharaonis</name>
    <name type="common">Pharaoh cuttlefish</name>
    <name type="synonym">Sepia pharaonis</name>
    <dbReference type="NCBI Taxonomy" id="158019"/>
    <lineage>
        <taxon>Eukaryota</taxon>
        <taxon>Metazoa</taxon>
        <taxon>Spiralia</taxon>
        <taxon>Lophotrochozoa</taxon>
        <taxon>Mollusca</taxon>
        <taxon>Cephalopoda</taxon>
        <taxon>Coleoidea</taxon>
        <taxon>Decapodiformes</taxon>
        <taxon>Sepiida</taxon>
        <taxon>Sepiina</taxon>
        <taxon>Sepiidae</taxon>
        <taxon>Acanthosepion</taxon>
    </lineage>
</organism>
<feature type="repeat" description="LDL-receptor class B" evidence="14">
    <location>
        <begin position="842"/>
        <end position="884"/>
    </location>
</feature>
<dbReference type="InterPro" id="IPR050778">
    <property type="entry name" value="Cueball_EGF_LRP_Nidogen"/>
</dbReference>
<keyword evidence="9 15" id="KW-0472">Membrane</keyword>
<dbReference type="PROSITE" id="PS01209">
    <property type="entry name" value="LDLRA_1"/>
    <property type="match status" value="3"/>
</dbReference>
<sequence length="1855" mass="208696">MCRSPPPPNKKAIPSCISSSPDEAGNKQGMKAIVTIIIAFGYFYVLNATNCQCPENMFNCGDSKCTCIQQSWVCDEDQDCVNRNDEKYCKHPSCSSLQFTCSNHKCIKKDWQCDGDNDCGDDSDELDCMTKNCTDEEFRCDNGRCILVQWKCDGDDDCKDGSDEHCDQEECSQTDIRCGDGKCIPKAWICDEEVDCLDQIDEINCEFRKITCKSDEMYCPGSRRCIRARLKCDGQNDCGDWEDEIDCGNATLCHKGEFRCENGACINGTWRCDGEFDCHEKSDEFDCPLPSCSPRKFQCHTGHCIESSWHCDGHADCDDGSDEANCDIENCSSGQFQCRSGKCIGSNKVCNGLSECPDGSDEMHCNLPPSCRENNGGCNQNCLQTSRGARCSCYMGYHLQRDGKTCIDFNECEMVGACSQVCTNHPGSYKCSCATGYILKPDGRGCKATGGEVNLIFANRIEIRKGNPSKSEFSFILDNLDNAIALDFHYDLGLLFWSDVSLDVIKRVYLNGSNIQTIVECGLKNTGGLAVDWIHDKLFWTDSGTSRIEVTELDGADRRVLVWKGIDKPRAIVAHPGKGMIFWTDWGSSPKIESSGMDGHERRTIVNSSLIWPNGLTIDYAAGKLYWADAKYHVIECAYLDGSYRRTIISHGLPHPFALTLFEDELYWTDWHTRSIWRANKFTGNRVERVRSRLHYPMDIHTYHPLRQPQAMNRCGSDNGGCSHLCLPTKRNYICACPTGLALRKDGKTCRDRLDNFLLFSTKSDLRRISFDTAEMIDMIIPLPNVQNVVAVEWDSDTNTILWTDVSTDTINRAKWDGSQAEVLIDSSLDSPAGLAVDWVGNKIYWTDQGTNVIEVANSDGLFRKVLIWENLDKPRDIVLEPYARYLFWTNWGHEPKIERAGMDGNGRTVLVSSNLTLPNGLSVDVKSSRLYWTDAGTQTIESATFDGLYRRIVIGVGLPHPFGLIVYEDSIFWTDWNTKSVQMASKFNGTNHQTLKKGLDNVMDITVFHRGRPYLSTPCRKGNGGCSHLCLLAPGPKTHTCACPTGILIKPDGKTCEKEMKNFLIFTRRNDIRKISMDVDYFADVVVPLGHLKNAVALDIDPLQGMIYWSDTVVDKIQRSNLDGSQVEDVISHGLDTTDGLAVDYIGKKIYWTENGNNRIEVANLDGTMRKVLFWQNLDSPRAIVLHYEAGYMYWTDWGNQPRIERADMDGNNRLTVIANDLGWPNGLTIDKETRRLIWNDATTEVIECSDLNGNFRKVLVSKLLHPYGLTVAGRYIFWTDWRTRSIHRADKITGEDVTVIRSNIPGLMDLRAVYIDKTDHPSNRCGQSNGGCSHLCLPNPQGYSCVCPTGLLLTQDGKTCQSMPSVYLLFASRGSIRRISLDSHDYTDVYIPLPDVHNAVALDFDIQESKIYYTDVTLDVIRRASLNGSNMEEVIHKGLSTTDGLAVDWVARNIYWTDTGRDVIEVARIDGTSRRTLVSENLDEPRAVAVFPKKGFMFWTDWGKSPKIERAYLDGTSRKAIVTNDLGYPNGLSIDYVTKHLYWVDAQLDKIEMSDLNGKNRIEIIRDVPHPFGLSVFGDYIYWTDWRTKSIHRANKMTGLNRIVIQNNMEGLMAISVVSPLRQTGTNQCAIRNGGCTHLCLARPNGYKCACPTYPDSRPCLVVPLISSSNDDDLFAKKSSSTQGSHQSNRCNKSQIKAGLCQPEDGHEAESRHFSTFVIPGVLSSAVIIGFIFILVMWKRQRRRSAPEFITLTFTNPSYQRTSTETIDTERQSHGSSSWRLFRFDRAEEQLLMLPQNDEKLNNLDQVQCDRPDIPENNAHVALKAEKHCRKVLLTLPKKITNTTKTNLDFSSS</sequence>
<keyword evidence="5 15" id="KW-0812">Transmembrane</keyword>
<dbReference type="InterPro" id="IPR023415">
    <property type="entry name" value="LDLR_class-A_CS"/>
</dbReference>
<dbReference type="PROSITE" id="PS50068">
    <property type="entry name" value="LDLRA_2"/>
    <property type="match status" value="8"/>
</dbReference>
<dbReference type="InterPro" id="IPR011042">
    <property type="entry name" value="6-blade_b-propeller_TolB-like"/>
</dbReference>
<feature type="disulfide bond" evidence="13">
    <location>
        <begin position="292"/>
        <end position="304"/>
    </location>
</feature>
<feature type="disulfide bond" evidence="13">
    <location>
        <begin position="338"/>
        <end position="356"/>
    </location>
</feature>
<evidence type="ECO:0000256" key="11">
    <source>
        <dbReference type="ARBA" id="ARBA00023170"/>
    </source>
</evidence>
<evidence type="ECO:0000256" key="10">
    <source>
        <dbReference type="ARBA" id="ARBA00023157"/>
    </source>
</evidence>
<feature type="disulfide bond" evidence="13">
    <location>
        <begin position="178"/>
        <end position="196"/>
    </location>
</feature>
<feature type="disulfide bond" evidence="13">
    <location>
        <begin position="94"/>
        <end position="106"/>
    </location>
</feature>
<comment type="caution">
    <text evidence="17">The sequence shown here is derived from an EMBL/GenBank/DDBJ whole genome shotgun (WGS) entry which is preliminary data.</text>
</comment>
<dbReference type="FunFam" id="2.120.10.30:FF:000008">
    <property type="entry name" value="Low-density lipoprotein receptor-related protein 4"/>
    <property type="match status" value="4"/>
</dbReference>
<evidence type="ECO:0000256" key="6">
    <source>
        <dbReference type="ARBA" id="ARBA00022729"/>
    </source>
</evidence>
<evidence type="ECO:0000256" key="14">
    <source>
        <dbReference type="PROSITE-ProRule" id="PRU00461"/>
    </source>
</evidence>
<feature type="disulfide bond" evidence="13">
    <location>
        <begin position="74"/>
        <end position="89"/>
    </location>
</feature>
<feature type="disulfide bond" evidence="13">
    <location>
        <begin position="350"/>
        <end position="365"/>
    </location>
</feature>
<dbReference type="SMART" id="SM00179">
    <property type="entry name" value="EGF_CA"/>
    <property type="match status" value="4"/>
</dbReference>
<feature type="disulfide bond" evidence="13">
    <location>
        <begin position="171"/>
        <end position="183"/>
    </location>
</feature>
<dbReference type="SMART" id="SM00192">
    <property type="entry name" value="LDLa"/>
    <property type="match status" value="8"/>
</dbReference>
<dbReference type="GO" id="GO:0006897">
    <property type="term" value="P:endocytosis"/>
    <property type="evidence" value="ECO:0007669"/>
    <property type="project" value="UniProtKB-KW"/>
</dbReference>
<dbReference type="SUPFAM" id="SSF57184">
    <property type="entry name" value="Growth factor receptor domain"/>
    <property type="match status" value="1"/>
</dbReference>
<keyword evidence="18" id="KW-1185">Reference proteome</keyword>
<evidence type="ECO:0000256" key="5">
    <source>
        <dbReference type="ARBA" id="ARBA00022692"/>
    </source>
</evidence>
<feature type="disulfide bond" evidence="13">
    <location>
        <begin position="272"/>
        <end position="287"/>
    </location>
</feature>
<dbReference type="Proteomes" id="UP000597762">
    <property type="component" value="Unassembled WGS sequence"/>
</dbReference>
<feature type="repeat" description="LDL-receptor class B" evidence="14">
    <location>
        <begin position="1411"/>
        <end position="1453"/>
    </location>
</feature>
<feature type="repeat" description="LDL-receptor class B" evidence="14">
    <location>
        <begin position="493"/>
        <end position="535"/>
    </location>
</feature>
<dbReference type="SUPFAM" id="SSF57196">
    <property type="entry name" value="EGF/Laminin"/>
    <property type="match status" value="3"/>
</dbReference>
<feature type="repeat" description="LDL-receptor class B" evidence="14">
    <location>
        <begin position="1149"/>
        <end position="1191"/>
    </location>
</feature>
<feature type="disulfide bond" evidence="13">
    <location>
        <begin position="260"/>
        <end position="278"/>
    </location>
</feature>
<dbReference type="InterPro" id="IPR018097">
    <property type="entry name" value="EGF_Ca-bd_CS"/>
</dbReference>
<dbReference type="PROSITE" id="PS01187">
    <property type="entry name" value="EGF_CA"/>
    <property type="match status" value="1"/>
</dbReference>
<dbReference type="SMART" id="SM00181">
    <property type="entry name" value="EGF"/>
    <property type="match status" value="8"/>
</dbReference>
<feature type="repeat" description="LDL-receptor class B" evidence="14">
    <location>
        <begin position="929"/>
        <end position="971"/>
    </location>
</feature>
<keyword evidence="8 15" id="KW-1133">Transmembrane helix</keyword>
<dbReference type="SUPFAM" id="SSF63825">
    <property type="entry name" value="YWTD domain"/>
    <property type="match status" value="4"/>
</dbReference>
<keyword evidence="2" id="KW-1003">Cell membrane</keyword>
<feature type="disulfide bond" evidence="13">
    <location>
        <begin position="101"/>
        <end position="119"/>
    </location>
</feature>
<evidence type="ECO:0000256" key="2">
    <source>
        <dbReference type="ARBA" id="ARBA00022475"/>
    </source>
</evidence>
<gene>
    <name evidence="17" type="ORF">SPHA_27896</name>
</gene>
<feature type="repeat" description="LDL-receptor class B" evidence="14">
    <location>
        <begin position="1541"/>
        <end position="1582"/>
    </location>
</feature>
<dbReference type="GO" id="GO:0005886">
    <property type="term" value="C:plasma membrane"/>
    <property type="evidence" value="ECO:0007669"/>
    <property type="project" value="UniProtKB-SubCell"/>
</dbReference>
<dbReference type="InterPro" id="IPR009030">
    <property type="entry name" value="Growth_fac_rcpt_cys_sf"/>
</dbReference>
<dbReference type="FunFam" id="2.10.25.10:FF:000037">
    <property type="entry name" value="Signal peptide, CUB domain and EGF-like domain-containing 2"/>
    <property type="match status" value="1"/>
</dbReference>
<dbReference type="InterPro" id="IPR000742">
    <property type="entry name" value="EGF"/>
</dbReference>
<feature type="repeat" description="LDL-receptor class B" evidence="14">
    <location>
        <begin position="1236"/>
        <end position="1277"/>
    </location>
</feature>
<protein>
    <submittedName>
        <fullName evidence="17">LRP4</fullName>
    </submittedName>
</protein>
<evidence type="ECO:0000256" key="4">
    <source>
        <dbReference type="ARBA" id="ARBA00022583"/>
    </source>
</evidence>
<dbReference type="PROSITE" id="PS51120">
    <property type="entry name" value="LDLRB"/>
    <property type="match status" value="16"/>
</dbReference>
<feature type="disulfide bond" evidence="13">
    <location>
        <begin position="190"/>
        <end position="205"/>
    </location>
</feature>
<feature type="disulfide bond" evidence="13">
    <location>
        <begin position="311"/>
        <end position="326"/>
    </location>
</feature>
<dbReference type="GO" id="GO:0005509">
    <property type="term" value="F:calcium ion binding"/>
    <property type="evidence" value="ECO:0007669"/>
    <property type="project" value="InterPro"/>
</dbReference>
<dbReference type="Pfam" id="PF14670">
    <property type="entry name" value="FXa_inhibition"/>
    <property type="match status" value="5"/>
</dbReference>
<dbReference type="OrthoDB" id="72419at2759"/>
<feature type="repeat" description="LDL-receptor class B" evidence="14">
    <location>
        <begin position="1192"/>
        <end position="1235"/>
    </location>
</feature>
<dbReference type="CDD" id="cd00054">
    <property type="entry name" value="EGF_CA"/>
    <property type="match status" value="1"/>
</dbReference>
<evidence type="ECO:0000256" key="1">
    <source>
        <dbReference type="ARBA" id="ARBA00004251"/>
    </source>
</evidence>
<feature type="repeat" description="LDL-receptor class B" evidence="14">
    <location>
        <begin position="579"/>
        <end position="622"/>
    </location>
</feature>
<dbReference type="PANTHER" id="PTHR46513">
    <property type="entry name" value="VITELLOGENIN RECEPTOR-LIKE PROTEIN-RELATED-RELATED"/>
    <property type="match status" value="1"/>
</dbReference>
<feature type="disulfide bond" evidence="13">
    <location>
        <begin position="253"/>
        <end position="265"/>
    </location>
</feature>
<keyword evidence="6" id="KW-0732">Signal</keyword>
<feature type="disulfide bond" evidence="13">
    <location>
        <begin position="133"/>
        <end position="145"/>
    </location>
</feature>
<dbReference type="PANTHER" id="PTHR46513:SF44">
    <property type="entry name" value="LDL RECEPTOR RELATED PROTEIN 4"/>
    <property type="match status" value="1"/>
</dbReference>
<dbReference type="Gene3D" id="2.120.10.30">
    <property type="entry name" value="TolB, C-terminal domain"/>
    <property type="match status" value="4"/>
</dbReference>
<feature type="repeat" description="LDL-receptor class B" evidence="14">
    <location>
        <begin position="1497"/>
        <end position="1540"/>
    </location>
</feature>
<keyword evidence="10 13" id="KW-1015">Disulfide bond</keyword>
<feature type="domain" description="EGF-like" evidence="16">
    <location>
        <begin position="431"/>
        <end position="446"/>
    </location>
</feature>
<dbReference type="PRINTS" id="PR00261">
    <property type="entry name" value="LDLRECEPTOR"/>
</dbReference>
<feature type="repeat" description="LDL-receptor class B" evidence="14">
    <location>
        <begin position="536"/>
        <end position="578"/>
    </location>
</feature>
<feature type="disulfide bond" evidence="13">
    <location>
        <begin position="232"/>
        <end position="247"/>
    </location>
</feature>
<dbReference type="Gene3D" id="2.10.25.10">
    <property type="entry name" value="Laminin"/>
    <property type="match status" value="2"/>
</dbReference>
<dbReference type="Pfam" id="PF00057">
    <property type="entry name" value="Ldl_recept_a"/>
    <property type="match status" value="8"/>
</dbReference>
<name>A0A812BVV4_ACAPH</name>
<evidence type="ECO:0000256" key="3">
    <source>
        <dbReference type="ARBA" id="ARBA00022536"/>
    </source>
</evidence>
<comment type="subcellular location">
    <subcellularLocation>
        <location evidence="1">Cell membrane</location>
        <topology evidence="1">Single-pass type I membrane protein</topology>
    </subcellularLocation>
</comment>
<dbReference type="Pfam" id="PF00058">
    <property type="entry name" value="Ldl_recept_b"/>
    <property type="match status" value="14"/>
</dbReference>